<dbReference type="InterPro" id="IPR006464">
    <property type="entry name" value="AcTrfase_RimI/Ard1"/>
</dbReference>
<dbReference type="InterPro" id="IPR000182">
    <property type="entry name" value="GNAT_dom"/>
</dbReference>
<gene>
    <name evidence="6" type="primary">rimI</name>
    <name evidence="6" type="ORF">U7230_03170</name>
</gene>
<evidence type="ECO:0000256" key="2">
    <source>
        <dbReference type="ARBA" id="ARBA00022490"/>
    </source>
</evidence>
<dbReference type="SUPFAM" id="SSF55729">
    <property type="entry name" value="Acyl-CoA N-acyltransferases (Nat)"/>
    <property type="match status" value="1"/>
</dbReference>
<name>A0ABZ1BYX5_9FIRM</name>
<evidence type="ECO:0000313" key="7">
    <source>
        <dbReference type="Proteomes" id="UP001332192"/>
    </source>
</evidence>
<feature type="domain" description="N-acetyltransferase" evidence="5">
    <location>
        <begin position="14"/>
        <end position="159"/>
    </location>
</feature>
<dbReference type="CDD" id="cd04301">
    <property type="entry name" value="NAT_SF"/>
    <property type="match status" value="1"/>
</dbReference>
<dbReference type="Pfam" id="PF00583">
    <property type="entry name" value="Acetyltransf_1"/>
    <property type="match status" value="1"/>
</dbReference>
<dbReference type="PROSITE" id="PS51186">
    <property type="entry name" value="GNAT"/>
    <property type="match status" value="1"/>
</dbReference>
<evidence type="ECO:0000256" key="3">
    <source>
        <dbReference type="ARBA" id="ARBA00022679"/>
    </source>
</evidence>
<keyword evidence="4 6" id="KW-0012">Acyltransferase</keyword>
<organism evidence="6 7">
    <name type="scientific">Carboxydichorda subterranea</name>
    <dbReference type="NCBI Taxonomy" id="3109565"/>
    <lineage>
        <taxon>Bacteria</taxon>
        <taxon>Bacillati</taxon>
        <taxon>Bacillota</taxon>
        <taxon>Limnochordia</taxon>
        <taxon>Limnochordales</taxon>
        <taxon>Geochordaceae</taxon>
        <taxon>Carboxydichorda</taxon>
    </lineage>
</organism>
<dbReference type="InterPro" id="IPR016181">
    <property type="entry name" value="Acyl_CoA_acyltransferase"/>
</dbReference>
<evidence type="ECO:0000256" key="4">
    <source>
        <dbReference type="ARBA" id="ARBA00023315"/>
    </source>
</evidence>
<dbReference type="Gene3D" id="3.40.630.30">
    <property type="match status" value="1"/>
</dbReference>
<sequence length="166" mass="18811">MAAEELMHRGPLDVTVDPMRVRDLNDIMVIERLSFSTPWSKSAFLSELLENERAHYLVARADGRAVGYVGIWLVADEGHITNVAVHPEYRSRGVGRKLMEAITELARRKGARRLTLEVRKSNLRAQRLYESLGFQGVGLRKGYYRDNNEDAIIMWRELSEGTGPGA</sequence>
<evidence type="ECO:0000313" key="6">
    <source>
        <dbReference type="EMBL" id="WRP18024.1"/>
    </source>
</evidence>
<reference evidence="6 7" key="1">
    <citation type="journal article" date="2024" name="Front. Microbiol.">
        <title>Novel thermophilic genera Geochorda gen. nov. and Carboxydochorda gen. nov. from the deep terrestrial subsurface reveal the ecophysiological diversity in the class Limnochordia.</title>
        <authorList>
            <person name="Karnachuk O.V."/>
            <person name="Lukina A.P."/>
            <person name="Avakyan M.R."/>
            <person name="Kadnikov V.V."/>
            <person name="Begmatov S."/>
            <person name="Beletsky A.V."/>
            <person name="Vlasova K.G."/>
            <person name="Novikov A.A."/>
            <person name="Shcherbakova V.A."/>
            <person name="Mardanov A.V."/>
            <person name="Ravin N.V."/>
        </authorList>
    </citation>
    <scope>NUCLEOTIDE SEQUENCE [LARGE SCALE GENOMIC DNA]</scope>
    <source>
        <strain evidence="6 7">L945</strain>
    </source>
</reference>
<accession>A0ABZ1BYX5</accession>
<evidence type="ECO:0000256" key="1">
    <source>
        <dbReference type="ARBA" id="ARBA00005395"/>
    </source>
</evidence>
<dbReference type="InterPro" id="IPR050680">
    <property type="entry name" value="YpeA/RimI_acetyltransf"/>
</dbReference>
<dbReference type="Proteomes" id="UP001332192">
    <property type="component" value="Chromosome"/>
</dbReference>
<keyword evidence="7" id="KW-1185">Reference proteome</keyword>
<dbReference type="PANTHER" id="PTHR43420">
    <property type="entry name" value="ACETYLTRANSFERASE"/>
    <property type="match status" value="1"/>
</dbReference>
<evidence type="ECO:0000259" key="5">
    <source>
        <dbReference type="PROSITE" id="PS51186"/>
    </source>
</evidence>
<dbReference type="GO" id="GO:0005840">
    <property type="term" value="C:ribosome"/>
    <property type="evidence" value="ECO:0007669"/>
    <property type="project" value="UniProtKB-KW"/>
</dbReference>
<dbReference type="EMBL" id="CP141615">
    <property type="protein sequence ID" value="WRP18024.1"/>
    <property type="molecule type" value="Genomic_DNA"/>
</dbReference>
<proteinExistence type="inferred from homology"/>
<dbReference type="NCBIfam" id="TIGR01575">
    <property type="entry name" value="rimI"/>
    <property type="match status" value="1"/>
</dbReference>
<dbReference type="RefSeq" id="WP_324717295.1">
    <property type="nucleotide sequence ID" value="NZ_CP141615.1"/>
</dbReference>
<keyword evidence="3 6" id="KW-0808">Transferase</keyword>
<dbReference type="EC" id="2.3.1.266" evidence="6"/>
<protein>
    <submittedName>
        <fullName evidence="6">Ribosomal protein S18-alanine N-acetyltransferase</fullName>
        <ecNumber evidence="6">2.3.1.266</ecNumber>
    </submittedName>
</protein>
<dbReference type="PANTHER" id="PTHR43420:SF44">
    <property type="entry name" value="ACETYLTRANSFERASE YPEA"/>
    <property type="match status" value="1"/>
</dbReference>
<keyword evidence="6" id="KW-0687">Ribonucleoprotein</keyword>
<keyword evidence="6" id="KW-0689">Ribosomal protein</keyword>
<keyword evidence="2" id="KW-0963">Cytoplasm</keyword>
<comment type="similarity">
    <text evidence="1">Belongs to the acetyltransferase family. RimI subfamily.</text>
</comment>
<dbReference type="GO" id="GO:0008999">
    <property type="term" value="F:protein-N-terminal-alanine acetyltransferase activity"/>
    <property type="evidence" value="ECO:0007669"/>
    <property type="project" value="UniProtKB-EC"/>
</dbReference>